<comment type="caution">
    <text evidence="7">The sequence shown here is derived from an EMBL/GenBank/DDBJ whole genome shotgun (WGS) entry which is preliminary data.</text>
</comment>
<dbReference type="Pfam" id="PF00149">
    <property type="entry name" value="Metallophos"/>
    <property type="match status" value="1"/>
</dbReference>
<dbReference type="RefSeq" id="WP_061605906.1">
    <property type="nucleotide sequence ID" value="NZ_JEMA01000212.1"/>
</dbReference>
<name>A0A150QYQ3_SORCE</name>
<dbReference type="OrthoDB" id="8241491at2"/>
<evidence type="ECO:0000313" key="8">
    <source>
        <dbReference type="Proteomes" id="UP000075260"/>
    </source>
</evidence>
<evidence type="ECO:0000256" key="1">
    <source>
        <dbReference type="ARBA" id="ARBA00022475"/>
    </source>
</evidence>
<accession>A0A150QYQ3</accession>
<dbReference type="EMBL" id="JEMA01000212">
    <property type="protein sequence ID" value="KYF73140.1"/>
    <property type="molecule type" value="Genomic_DNA"/>
</dbReference>
<keyword evidence="5" id="KW-0464">Manganese</keyword>
<keyword evidence="1" id="KW-1003">Cell membrane</keyword>
<dbReference type="PANTHER" id="PTHR34990:SF2">
    <property type="entry name" value="BLL8164 PROTEIN"/>
    <property type="match status" value="1"/>
</dbReference>
<protein>
    <recommendedName>
        <fullName evidence="6">Calcineurin-like phosphoesterase domain-containing protein</fullName>
    </recommendedName>
</protein>
<dbReference type="PANTHER" id="PTHR34990">
    <property type="entry name" value="UDP-2,3-DIACYLGLUCOSAMINE HYDROLASE-RELATED"/>
    <property type="match status" value="1"/>
</dbReference>
<keyword evidence="2" id="KW-0997">Cell inner membrane</keyword>
<evidence type="ECO:0000256" key="4">
    <source>
        <dbReference type="ARBA" id="ARBA00023136"/>
    </source>
</evidence>
<keyword evidence="3" id="KW-0479">Metal-binding</keyword>
<dbReference type="InterPro" id="IPR029052">
    <property type="entry name" value="Metallo-depent_PP-like"/>
</dbReference>
<dbReference type="InterPro" id="IPR043461">
    <property type="entry name" value="LpxH-like"/>
</dbReference>
<dbReference type="Proteomes" id="UP000075260">
    <property type="component" value="Unassembled WGS sequence"/>
</dbReference>
<feature type="domain" description="Calcineurin-like phosphoesterase" evidence="6">
    <location>
        <begin position="1"/>
        <end position="163"/>
    </location>
</feature>
<dbReference type="GO" id="GO:0008758">
    <property type="term" value="F:UDP-2,3-diacylglucosamine hydrolase activity"/>
    <property type="evidence" value="ECO:0007669"/>
    <property type="project" value="TreeGrafter"/>
</dbReference>
<evidence type="ECO:0000313" key="7">
    <source>
        <dbReference type="EMBL" id="KYF73140.1"/>
    </source>
</evidence>
<gene>
    <name evidence="7" type="ORF">BE15_04055</name>
</gene>
<dbReference type="SUPFAM" id="SSF56300">
    <property type="entry name" value="Metallo-dependent phosphatases"/>
    <property type="match status" value="1"/>
</dbReference>
<dbReference type="GO" id="GO:0009245">
    <property type="term" value="P:lipid A biosynthetic process"/>
    <property type="evidence" value="ECO:0007669"/>
    <property type="project" value="TreeGrafter"/>
</dbReference>
<evidence type="ECO:0000256" key="2">
    <source>
        <dbReference type="ARBA" id="ARBA00022519"/>
    </source>
</evidence>
<keyword evidence="4" id="KW-0472">Membrane</keyword>
<evidence type="ECO:0000256" key="3">
    <source>
        <dbReference type="ARBA" id="ARBA00022723"/>
    </source>
</evidence>
<dbReference type="AlphaFoldDB" id="A0A150QYQ3"/>
<reference evidence="7 8" key="1">
    <citation type="submission" date="2014-02" db="EMBL/GenBank/DDBJ databases">
        <title>The small core and large imbalanced accessory genome model reveals a collaborative survival strategy of Sorangium cellulosum strains in nature.</title>
        <authorList>
            <person name="Han K."/>
            <person name="Peng R."/>
            <person name="Blom J."/>
            <person name="Li Y.-Z."/>
        </authorList>
    </citation>
    <scope>NUCLEOTIDE SEQUENCE [LARGE SCALE GENOMIC DNA]</scope>
    <source>
        <strain evidence="7 8">So0008-312</strain>
    </source>
</reference>
<organism evidence="7 8">
    <name type="scientific">Sorangium cellulosum</name>
    <name type="common">Polyangium cellulosum</name>
    <dbReference type="NCBI Taxonomy" id="56"/>
    <lineage>
        <taxon>Bacteria</taxon>
        <taxon>Pseudomonadati</taxon>
        <taxon>Myxococcota</taxon>
        <taxon>Polyangia</taxon>
        <taxon>Polyangiales</taxon>
        <taxon>Polyangiaceae</taxon>
        <taxon>Sorangium</taxon>
    </lineage>
</organism>
<proteinExistence type="predicted"/>
<evidence type="ECO:0000256" key="5">
    <source>
        <dbReference type="ARBA" id="ARBA00023211"/>
    </source>
</evidence>
<dbReference type="GO" id="GO:0046872">
    <property type="term" value="F:metal ion binding"/>
    <property type="evidence" value="ECO:0007669"/>
    <property type="project" value="UniProtKB-KW"/>
</dbReference>
<evidence type="ECO:0000259" key="6">
    <source>
        <dbReference type="Pfam" id="PF00149"/>
    </source>
</evidence>
<dbReference type="Gene3D" id="3.60.21.10">
    <property type="match status" value="1"/>
</dbReference>
<dbReference type="GO" id="GO:0016020">
    <property type="term" value="C:membrane"/>
    <property type="evidence" value="ECO:0007669"/>
    <property type="project" value="GOC"/>
</dbReference>
<dbReference type="InterPro" id="IPR004843">
    <property type="entry name" value="Calcineurin-like_PHP"/>
</dbReference>
<sequence length="447" mass="47856">MRTLILSDLHLGNGGDYDVFAGGEALPALLDLIAREPARVVINGDGIDFLMNEDPLELDRARAAAQARAIVAAPESAAVLRALGRVLARGGEVIIRLGNHDVELAVPEVQEILRAAMEQPPPVAARLAFQLGDAPAILDVGGARILVTHGEHSDNWNKVDYGRLARLDRFRYAAGSVLVKQLMNPIARRHGLRFVSLLKPDFQGAALAALAVAPGIVKQLFSAASLDIAWQLFKKAGSAASFAEEEEDLGLAERFAEAGLGAEEAAAVEATLGDGPAAFADEEAMSTASVKLARAGLKLYAGVQRRLAGTLGDAYFRLEPDEAEWADAQRLARKFDAGAVVIGHTHAARWKAADGLVFANTGTWIWLMQLPRSDAGDEAWAEFIDELRQNPRLLPEKQRTARTLQRFTAVLLDAHEDGGAAMGLVHWDHGELRSLGAARVPPASAAR</sequence>